<reference evidence="1 2" key="1">
    <citation type="submission" date="2017-08" db="EMBL/GenBank/DDBJ databases">
        <title>Sequence of Bacteriophage phiSHEF5, isolated from wastewater with target organism Enterococcus faecalis EF2.</title>
        <authorList>
            <person name="Stafford G.P."/>
            <person name="Al-Zubidi M.I."/>
        </authorList>
    </citation>
    <scope>NUCLEOTIDE SEQUENCE [LARGE SCALE GENOMIC DNA]</scope>
</reference>
<accession>A0A249XUQ4</accession>
<dbReference type="Proteomes" id="UP000225202">
    <property type="component" value="Segment"/>
</dbReference>
<evidence type="ECO:0000313" key="2">
    <source>
        <dbReference type="Proteomes" id="UP000225202"/>
    </source>
</evidence>
<protein>
    <submittedName>
        <fullName evidence="1">Uncharacterized protein</fullName>
    </submittedName>
</protein>
<sequence>MKPYYVELENTIEELEELFITRYMELMECDREWAMEVQKMECNAPHTKKDVELILKQMCSLCGVDYTC</sequence>
<proteinExistence type="predicted"/>
<keyword evidence="2" id="KW-1185">Reference proteome</keyword>
<dbReference type="EMBL" id="MF678790">
    <property type="protein sequence ID" value="ASZ75677.1"/>
    <property type="molecule type" value="Genomic_DNA"/>
</dbReference>
<gene>
    <name evidence="1" type="ORF">phiSHEF5_21</name>
</gene>
<dbReference type="OrthoDB" id="24186at10239"/>
<evidence type="ECO:0000313" key="1">
    <source>
        <dbReference type="EMBL" id="ASZ75677.1"/>
    </source>
</evidence>
<name>A0A249XUQ4_9CAUD</name>
<organism evidence="1 2">
    <name type="scientific">Enterococcus phage phiSHEF5</name>
    <dbReference type="NCBI Taxonomy" id="2030924"/>
    <lineage>
        <taxon>Viruses</taxon>
        <taxon>Duplodnaviria</taxon>
        <taxon>Heunggongvirae</taxon>
        <taxon>Uroviricota</taxon>
        <taxon>Caudoviricetes</taxon>
        <taxon>Efquatrovirus</taxon>
        <taxon>Efquatrovirus SHEF5</taxon>
    </lineage>
</organism>